<dbReference type="PRINTS" id="PR00034">
    <property type="entry name" value="HTHCRP"/>
</dbReference>
<evidence type="ECO:0000256" key="3">
    <source>
        <dbReference type="ARBA" id="ARBA00023015"/>
    </source>
</evidence>
<dbReference type="InterPro" id="IPR039420">
    <property type="entry name" value="WalR-like"/>
</dbReference>
<dbReference type="InterPro" id="IPR012318">
    <property type="entry name" value="HTH_CRP"/>
</dbReference>
<proteinExistence type="predicted"/>
<reference evidence="11" key="1">
    <citation type="journal article" date="2019" name="Int. J. Syst. Evol. Microbiol.">
        <title>The Global Catalogue of Microorganisms (GCM) 10K type strain sequencing project: providing services to taxonomists for standard genome sequencing and annotation.</title>
        <authorList>
            <consortium name="The Broad Institute Genomics Platform"/>
            <consortium name="The Broad Institute Genome Sequencing Center for Infectious Disease"/>
            <person name="Wu L."/>
            <person name="Ma J."/>
        </authorList>
    </citation>
    <scope>NUCLEOTIDE SEQUENCE [LARGE SCALE GENOMIC DNA]</scope>
    <source>
        <strain evidence="11">CCUG 62952</strain>
    </source>
</reference>
<evidence type="ECO:0000256" key="1">
    <source>
        <dbReference type="ARBA" id="ARBA00022553"/>
    </source>
</evidence>
<evidence type="ECO:0000313" key="11">
    <source>
        <dbReference type="Proteomes" id="UP001596978"/>
    </source>
</evidence>
<dbReference type="CDD" id="cd00038">
    <property type="entry name" value="CAP_ED"/>
    <property type="match status" value="1"/>
</dbReference>
<dbReference type="RefSeq" id="WP_386410197.1">
    <property type="nucleotide sequence ID" value="NZ_JBHTJH010000017.1"/>
</dbReference>
<sequence>MKKVLLIEDDTALRENTAELLELSDYEVTTAANGKIGIQEAKMNTPDIIVCDIMMPEMDGYAVLENLSKDSTTRHVPFIFLSAKTERQDIRKGMDLGADDYLTKPFDEKELINAIESRLAKMAILKENGGIMAMQTKEMGALNNLEDLKEYFLDEGDVEVFKAGETVYEEGKHSNYVYLIERGVVKNHRIDQFGKELITGLHKAGDFFGYASFANHSPYQESATAIEEVEVYKISKEALKDLLEENHHITFELINFLTDNLSEAKDQLLEMAYSSVRKKTANTILKFIEKLQHQDQQHIKISRSDLASVAGIATESLIRALSSLKKEGLIDIEGRTINVLDKEGLLSIE</sequence>
<name>A0ABW3D3U7_9FLAO</name>
<keyword evidence="5" id="KW-0804">Transcription</keyword>
<dbReference type="Pfam" id="PF00072">
    <property type="entry name" value="Response_reg"/>
    <property type="match status" value="1"/>
</dbReference>
<dbReference type="InterPro" id="IPR018490">
    <property type="entry name" value="cNMP-bd_dom_sf"/>
</dbReference>
<accession>A0ABW3D3U7</accession>
<protein>
    <submittedName>
        <fullName evidence="10">Response regulator</fullName>
    </submittedName>
</protein>
<dbReference type="CDD" id="cd17574">
    <property type="entry name" value="REC_OmpR"/>
    <property type="match status" value="1"/>
</dbReference>
<organism evidence="10 11">
    <name type="scientific">Sungkyunkwania multivorans</name>
    <dbReference type="NCBI Taxonomy" id="1173618"/>
    <lineage>
        <taxon>Bacteria</taxon>
        <taxon>Pseudomonadati</taxon>
        <taxon>Bacteroidota</taxon>
        <taxon>Flavobacteriia</taxon>
        <taxon>Flavobacteriales</taxon>
        <taxon>Flavobacteriaceae</taxon>
        <taxon>Sungkyunkwania</taxon>
    </lineage>
</organism>
<dbReference type="Proteomes" id="UP001596978">
    <property type="component" value="Unassembled WGS sequence"/>
</dbReference>
<dbReference type="Gene3D" id="3.40.50.2300">
    <property type="match status" value="1"/>
</dbReference>
<dbReference type="InterPro" id="IPR014710">
    <property type="entry name" value="RmlC-like_jellyroll"/>
</dbReference>
<dbReference type="PROSITE" id="PS50042">
    <property type="entry name" value="CNMP_BINDING_3"/>
    <property type="match status" value="1"/>
</dbReference>
<dbReference type="Pfam" id="PF00027">
    <property type="entry name" value="cNMP_binding"/>
    <property type="match status" value="1"/>
</dbReference>
<gene>
    <name evidence="10" type="ORF">ACFQ1M_16380</name>
</gene>
<dbReference type="EMBL" id="JBHTJH010000017">
    <property type="protein sequence ID" value="MFD0863794.1"/>
    <property type="molecule type" value="Genomic_DNA"/>
</dbReference>
<dbReference type="InterPro" id="IPR001789">
    <property type="entry name" value="Sig_transdc_resp-reg_receiver"/>
</dbReference>
<dbReference type="SMART" id="SM00448">
    <property type="entry name" value="REC"/>
    <property type="match status" value="1"/>
</dbReference>
<evidence type="ECO:0000256" key="5">
    <source>
        <dbReference type="ARBA" id="ARBA00023163"/>
    </source>
</evidence>
<comment type="caution">
    <text evidence="10">The sequence shown here is derived from an EMBL/GenBank/DDBJ whole genome shotgun (WGS) entry which is preliminary data.</text>
</comment>
<evidence type="ECO:0000259" key="9">
    <source>
        <dbReference type="PROSITE" id="PS51063"/>
    </source>
</evidence>
<dbReference type="Pfam" id="PF13545">
    <property type="entry name" value="HTH_Crp_2"/>
    <property type="match status" value="1"/>
</dbReference>
<dbReference type="SMART" id="SM00100">
    <property type="entry name" value="cNMP"/>
    <property type="match status" value="1"/>
</dbReference>
<dbReference type="SUPFAM" id="SSF51206">
    <property type="entry name" value="cAMP-binding domain-like"/>
    <property type="match status" value="1"/>
</dbReference>
<dbReference type="PANTHER" id="PTHR48111:SF1">
    <property type="entry name" value="TWO-COMPONENT RESPONSE REGULATOR ORR33"/>
    <property type="match status" value="1"/>
</dbReference>
<evidence type="ECO:0000256" key="6">
    <source>
        <dbReference type="PROSITE-ProRule" id="PRU00169"/>
    </source>
</evidence>
<evidence type="ECO:0000256" key="4">
    <source>
        <dbReference type="ARBA" id="ARBA00023125"/>
    </source>
</evidence>
<feature type="domain" description="HTH crp-type" evidence="9">
    <location>
        <begin position="274"/>
        <end position="343"/>
    </location>
</feature>
<dbReference type="SMART" id="SM00419">
    <property type="entry name" value="HTH_CRP"/>
    <property type="match status" value="1"/>
</dbReference>
<evidence type="ECO:0000313" key="10">
    <source>
        <dbReference type="EMBL" id="MFD0863794.1"/>
    </source>
</evidence>
<keyword evidence="11" id="KW-1185">Reference proteome</keyword>
<keyword evidence="3" id="KW-0805">Transcription regulation</keyword>
<dbReference type="InterPro" id="IPR011006">
    <property type="entry name" value="CheY-like_superfamily"/>
</dbReference>
<dbReference type="InterPro" id="IPR036388">
    <property type="entry name" value="WH-like_DNA-bd_sf"/>
</dbReference>
<feature type="domain" description="Cyclic nucleotide-binding" evidence="7">
    <location>
        <begin position="152"/>
        <end position="243"/>
    </location>
</feature>
<dbReference type="SUPFAM" id="SSF52172">
    <property type="entry name" value="CheY-like"/>
    <property type="match status" value="1"/>
</dbReference>
<keyword evidence="2" id="KW-0902">Two-component regulatory system</keyword>
<keyword evidence="1 6" id="KW-0597">Phosphoprotein</keyword>
<dbReference type="PROSITE" id="PS50110">
    <property type="entry name" value="RESPONSE_REGULATORY"/>
    <property type="match status" value="1"/>
</dbReference>
<dbReference type="PANTHER" id="PTHR48111">
    <property type="entry name" value="REGULATOR OF RPOS"/>
    <property type="match status" value="1"/>
</dbReference>
<dbReference type="InterPro" id="IPR000595">
    <property type="entry name" value="cNMP-bd_dom"/>
</dbReference>
<keyword evidence="4" id="KW-0238">DNA-binding</keyword>
<dbReference type="SUPFAM" id="SSF46785">
    <property type="entry name" value="Winged helix' DNA-binding domain"/>
    <property type="match status" value="1"/>
</dbReference>
<dbReference type="InterPro" id="IPR036390">
    <property type="entry name" value="WH_DNA-bd_sf"/>
</dbReference>
<evidence type="ECO:0000256" key="2">
    <source>
        <dbReference type="ARBA" id="ARBA00023012"/>
    </source>
</evidence>
<feature type="domain" description="Response regulatory" evidence="8">
    <location>
        <begin position="3"/>
        <end position="119"/>
    </location>
</feature>
<dbReference type="PROSITE" id="PS51063">
    <property type="entry name" value="HTH_CRP_2"/>
    <property type="match status" value="1"/>
</dbReference>
<dbReference type="Gene3D" id="2.60.120.10">
    <property type="entry name" value="Jelly Rolls"/>
    <property type="match status" value="1"/>
</dbReference>
<feature type="modified residue" description="4-aspartylphosphate" evidence="6">
    <location>
        <position position="52"/>
    </location>
</feature>
<evidence type="ECO:0000259" key="8">
    <source>
        <dbReference type="PROSITE" id="PS50110"/>
    </source>
</evidence>
<evidence type="ECO:0000259" key="7">
    <source>
        <dbReference type="PROSITE" id="PS50042"/>
    </source>
</evidence>
<dbReference type="Gene3D" id="1.10.10.10">
    <property type="entry name" value="Winged helix-like DNA-binding domain superfamily/Winged helix DNA-binding domain"/>
    <property type="match status" value="1"/>
</dbReference>